<name>A0A0Q3TMD8_9BACI</name>
<feature type="domain" description="Response regulatory" evidence="9">
    <location>
        <begin position="3"/>
        <end position="116"/>
    </location>
</feature>
<keyword evidence="5 8" id="KW-0238">DNA-binding</keyword>
<keyword evidence="3" id="KW-0902">Two-component regulatory system</keyword>
<evidence type="ECO:0000259" key="9">
    <source>
        <dbReference type="PROSITE" id="PS50110"/>
    </source>
</evidence>
<evidence type="ECO:0000259" key="10">
    <source>
        <dbReference type="PROSITE" id="PS51755"/>
    </source>
</evidence>
<dbReference type="Gene3D" id="3.40.50.2300">
    <property type="match status" value="1"/>
</dbReference>
<dbReference type="GO" id="GO:0005829">
    <property type="term" value="C:cytosol"/>
    <property type="evidence" value="ECO:0007669"/>
    <property type="project" value="TreeGrafter"/>
</dbReference>
<evidence type="ECO:0000256" key="8">
    <source>
        <dbReference type="PROSITE-ProRule" id="PRU01091"/>
    </source>
</evidence>
<organism evidence="11 12">
    <name type="scientific">Heyndrickxia shackletonii</name>
    <dbReference type="NCBI Taxonomy" id="157838"/>
    <lineage>
        <taxon>Bacteria</taxon>
        <taxon>Bacillati</taxon>
        <taxon>Bacillota</taxon>
        <taxon>Bacilli</taxon>
        <taxon>Bacillales</taxon>
        <taxon>Bacillaceae</taxon>
        <taxon>Heyndrickxia</taxon>
    </lineage>
</organism>
<proteinExistence type="predicted"/>
<dbReference type="AlphaFoldDB" id="A0A0Q3TMD8"/>
<feature type="DNA-binding region" description="OmpR/PhoB-type" evidence="8">
    <location>
        <begin position="124"/>
        <end position="224"/>
    </location>
</feature>
<dbReference type="PROSITE" id="PS51755">
    <property type="entry name" value="OMPR_PHOB"/>
    <property type="match status" value="1"/>
</dbReference>
<comment type="caution">
    <text evidence="11">The sequence shown here is derived from an EMBL/GenBank/DDBJ whole genome shotgun (WGS) entry which is preliminary data.</text>
</comment>
<dbReference type="InterPro" id="IPR001789">
    <property type="entry name" value="Sig_transdc_resp-reg_receiver"/>
</dbReference>
<dbReference type="OrthoDB" id="9790442at2"/>
<dbReference type="Proteomes" id="UP000051888">
    <property type="component" value="Unassembled WGS sequence"/>
</dbReference>
<dbReference type="PATRIC" id="fig|157838.3.peg.3889"/>
<dbReference type="GO" id="GO:0032993">
    <property type="term" value="C:protein-DNA complex"/>
    <property type="evidence" value="ECO:0007669"/>
    <property type="project" value="TreeGrafter"/>
</dbReference>
<keyword evidence="12" id="KW-1185">Reference proteome</keyword>
<protein>
    <submittedName>
        <fullName evidence="11">XRE family transcriptional regulator</fullName>
    </submittedName>
</protein>
<sequence length="227" mass="26198">MKTVLLVDDEQRMLDLLSLYLTPNGYHCIKMKSGMEALAYLVKEKAEVVLLDIMMPEMDGWATCQKIREISDVPVIMLTARDAKEEIVKGLKMGADDYVSKPFNEAELLARIEAVMRRTKNNTEELLHFKGLTVDKNAFEVFYKGQKLLMTPKEISLLSLFLQYPNKVFSRDHLLSTIWGFDAETEDRTIDSHIRNIRDKLRQVGFPINQHLKTVWGIGYKWSPKGE</sequence>
<dbReference type="InterPro" id="IPR001867">
    <property type="entry name" value="OmpR/PhoB-type_DNA-bd"/>
</dbReference>
<dbReference type="RefSeq" id="WP_055740932.1">
    <property type="nucleotide sequence ID" value="NZ_JAAIWL010000068.1"/>
</dbReference>
<dbReference type="PROSITE" id="PS50110">
    <property type="entry name" value="RESPONSE_REGULATORY"/>
    <property type="match status" value="1"/>
</dbReference>
<dbReference type="SMART" id="SM00862">
    <property type="entry name" value="Trans_reg_C"/>
    <property type="match status" value="1"/>
</dbReference>
<feature type="domain" description="OmpR/PhoB-type" evidence="10">
    <location>
        <begin position="124"/>
        <end position="224"/>
    </location>
</feature>
<dbReference type="GO" id="GO:0000156">
    <property type="term" value="F:phosphorelay response regulator activity"/>
    <property type="evidence" value="ECO:0007669"/>
    <property type="project" value="TreeGrafter"/>
</dbReference>
<dbReference type="FunFam" id="3.40.50.2300:FF:000001">
    <property type="entry name" value="DNA-binding response regulator PhoB"/>
    <property type="match status" value="1"/>
</dbReference>
<evidence type="ECO:0000256" key="1">
    <source>
        <dbReference type="ARBA" id="ARBA00004496"/>
    </source>
</evidence>
<evidence type="ECO:0000313" key="11">
    <source>
        <dbReference type="EMBL" id="KQL55136.1"/>
    </source>
</evidence>
<dbReference type="CDD" id="cd00383">
    <property type="entry name" value="trans_reg_C"/>
    <property type="match status" value="1"/>
</dbReference>
<dbReference type="Pfam" id="PF00486">
    <property type="entry name" value="Trans_reg_C"/>
    <property type="match status" value="1"/>
</dbReference>
<dbReference type="Pfam" id="PF00072">
    <property type="entry name" value="Response_reg"/>
    <property type="match status" value="1"/>
</dbReference>
<reference evidence="11 12" key="1">
    <citation type="submission" date="2015-09" db="EMBL/GenBank/DDBJ databases">
        <title>Genome sequencing project for genomic taxonomy and phylogenomics of Bacillus-like bacteria.</title>
        <authorList>
            <person name="Liu B."/>
            <person name="Wang J."/>
            <person name="Zhu Y."/>
            <person name="Liu G."/>
            <person name="Chen Q."/>
            <person name="Chen Z."/>
            <person name="Lan J."/>
            <person name="Che J."/>
            <person name="Ge C."/>
            <person name="Shi H."/>
            <person name="Pan Z."/>
            <person name="Liu X."/>
        </authorList>
    </citation>
    <scope>NUCLEOTIDE SEQUENCE [LARGE SCALE GENOMIC DNA]</scope>
    <source>
        <strain evidence="11 12">LMG 18435</strain>
    </source>
</reference>
<dbReference type="PANTHER" id="PTHR48111">
    <property type="entry name" value="REGULATOR OF RPOS"/>
    <property type="match status" value="1"/>
</dbReference>
<dbReference type="InterPro" id="IPR011006">
    <property type="entry name" value="CheY-like_superfamily"/>
</dbReference>
<dbReference type="Gene3D" id="1.10.10.10">
    <property type="entry name" value="Winged helix-like DNA-binding domain superfamily/Winged helix DNA-binding domain"/>
    <property type="match status" value="1"/>
</dbReference>
<evidence type="ECO:0000256" key="7">
    <source>
        <dbReference type="PROSITE-ProRule" id="PRU00169"/>
    </source>
</evidence>
<dbReference type="PANTHER" id="PTHR48111:SF73">
    <property type="entry name" value="ALKALINE PHOSPHATASE SYNTHESIS TRANSCRIPTIONAL REGULATORY PROTEIN PHOP"/>
    <property type="match status" value="1"/>
</dbReference>
<evidence type="ECO:0000313" key="12">
    <source>
        <dbReference type="Proteomes" id="UP000051888"/>
    </source>
</evidence>
<keyword evidence="6" id="KW-0804">Transcription</keyword>
<evidence type="ECO:0000256" key="3">
    <source>
        <dbReference type="ARBA" id="ARBA00023012"/>
    </source>
</evidence>
<gene>
    <name evidence="11" type="ORF">AN964_17555</name>
</gene>
<evidence type="ECO:0000256" key="4">
    <source>
        <dbReference type="ARBA" id="ARBA00023015"/>
    </source>
</evidence>
<keyword evidence="2 7" id="KW-0597">Phosphoprotein</keyword>
<dbReference type="InterPro" id="IPR036388">
    <property type="entry name" value="WH-like_DNA-bd_sf"/>
</dbReference>
<dbReference type="InterPro" id="IPR039420">
    <property type="entry name" value="WalR-like"/>
</dbReference>
<evidence type="ECO:0000256" key="5">
    <source>
        <dbReference type="ARBA" id="ARBA00023125"/>
    </source>
</evidence>
<dbReference type="CDD" id="cd17574">
    <property type="entry name" value="REC_OmpR"/>
    <property type="match status" value="1"/>
</dbReference>
<dbReference type="SUPFAM" id="SSF52172">
    <property type="entry name" value="CheY-like"/>
    <property type="match status" value="1"/>
</dbReference>
<evidence type="ECO:0000256" key="6">
    <source>
        <dbReference type="ARBA" id="ARBA00023163"/>
    </source>
</evidence>
<dbReference type="Gene3D" id="6.10.250.690">
    <property type="match status" value="1"/>
</dbReference>
<accession>A0A0Q3TMD8</accession>
<dbReference type="GO" id="GO:0006355">
    <property type="term" value="P:regulation of DNA-templated transcription"/>
    <property type="evidence" value="ECO:0007669"/>
    <property type="project" value="InterPro"/>
</dbReference>
<dbReference type="SMART" id="SM00448">
    <property type="entry name" value="REC"/>
    <property type="match status" value="1"/>
</dbReference>
<dbReference type="EMBL" id="LJJC01000004">
    <property type="protein sequence ID" value="KQL55136.1"/>
    <property type="molecule type" value="Genomic_DNA"/>
</dbReference>
<feature type="modified residue" description="4-aspartylphosphate" evidence="7">
    <location>
        <position position="52"/>
    </location>
</feature>
<comment type="subcellular location">
    <subcellularLocation>
        <location evidence="1">Cytoplasm</location>
    </subcellularLocation>
</comment>
<dbReference type="GO" id="GO:0000976">
    <property type="term" value="F:transcription cis-regulatory region binding"/>
    <property type="evidence" value="ECO:0007669"/>
    <property type="project" value="TreeGrafter"/>
</dbReference>
<keyword evidence="4" id="KW-0805">Transcription regulation</keyword>
<dbReference type="FunFam" id="1.10.10.10:FF:000018">
    <property type="entry name" value="DNA-binding response regulator ResD"/>
    <property type="match status" value="1"/>
</dbReference>
<evidence type="ECO:0000256" key="2">
    <source>
        <dbReference type="ARBA" id="ARBA00022553"/>
    </source>
</evidence>
<dbReference type="STRING" id="157838.AN964_17555"/>